<dbReference type="InterPro" id="IPR016171">
    <property type="entry name" value="Vanillyl_alc_oxidase_C-sub2"/>
</dbReference>
<keyword evidence="3" id="KW-0285">Flavoprotein</keyword>
<protein>
    <recommendedName>
        <fullName evidence="7">D-lactate dehydrogenase (cytochrome)</fullName>
        <ecNumber evidence="7">1.1.2.4</ecNumber>
    </recommendedName>
</protein>
<dbReference type="FunFam" id="3.30.70.2740:FF:000001">
    <property type="entry name" value="D-lactate dehydrogenase mitochondrial"/>
    <property type="match status" value="1"/>
</dbReference>
<evidence type="ECO:0000256" key="1">
    <source>
        <dbReference type="ARBA" id="ARBA00001974"/>
    </source>
</evidence>
<dbReference type="Pfam" id="PF02913">
    <property type="entry name" value="FAD-oxidase_C"/>
    <property type="match status" value="1"/>
</dbReference>
<evidence type="ECO:0000256" key="4">
    <source>
        <dbReference type="ARBA" id="ARBA00022827"/>
    </source>
</evidence>
<dbReference type="AlphaFoldDB" id="A0AAW9RKX0"/>
<proteinExistence type="inferred from homology"/>
<keyword evidence="6" id="KW-0560">Oxidoreductase</keyword>
<reference evidence="9 10" key="1">
    <citation type="submission" date="2024-02" db="EMBL/GenBank/DDBJ databases">
        <title>Genome analysis and characterization of Microbaculum marinisediminis sp. nov., isolated from marine sediment.</title>
        <authorList>
            <person name="Du Z.-J."/>
            <person name="Ye Y.-Q."/>
            <person name="Zhang Z.-R."/>
            <person name="Yuan S.-M."/>
            <person name="Zhang X.-Y."/>
        </authorList>
    </citation>
    <scope>NUCLEOTIDE SEQUENCE [LARGE SCALE GENOMIC DNA]</scope>
    <source>
        <strain evidence="9 10">SDUM1044001</strain>
    </source>
</reference>
<dbReference type="PANTHER" id="PTHR11748:SF111">
    <property type="entry name" value="D-LACTATE DEHYDROGENASE, MITOCHONDRIAL-RELATED"/>
    <property type="match status" value="1"/>
</dbReference>
<dbReference type="SUPFAM" id="SSF56176">
    <property type="entry name" value="FAD-binding/transporter-associated domain-like"/>
    <property type="match status" value="1"/>
</dbReference>
<dbReference type="SUPFAM" id="SSF55103">
    <property type="entry name" value="FAD-linked oxidases, C-terminal domain"/>
    <property type="match status" value="1"/>
</dbReference>
<evidence type="ECO:0000313" key="10">
    <source>
        <dbReference type="Proteomes" id="UP001378188"/>
    </source>
</evidence>
<comment type="cofactor">
    <cofactor evidence="1">
        <name>FAD</name>
        <dbReference type="ChEBI" id="CHEBI:57692"/>
    </cofactor>
</comment>
<evidence type="ECO:0000256" key="7">
    <source>
        <dbReference type="ARBA" id="ARBA00038897"/>
    </source>
</evidence>
<dbReference type="EMBL" id="JAZHOF010000005">
    <property type="protein sequence ID" value="MEJ8572590.1"/>
    <property type="molecule type" value="Genomic_DNA"/>
</dbReference>
<dbReference type="GO" id="GO:0004458">
    <property type="term" value="F:D-lactate dehydrogenase (cytochrome) activity"/>
    <property type="evidence" value="ECO:0007669"/>
    <property type="project" value="UniProtKB-EC"/>
</dbReference>
<evidence type="ECO:0000259" key="8">
    <source>
        <dbReference type="PROSITE" id="PS51387"/>
    </source>
</evidence>
<dbReference type="EC" id="1.1.2.4" evidence="7"/>
<keyword evidence="10" id="KW-1185">Reference proteome</keyword>
<dbReference type="PROSITE" id="PS51387">
    <property type="entry name" value="FAD_PCMH"/>
    <property type="match status" value="1"/>
</dbReference>
<dbReference type="GO" id="GO:0008720">
    <property type="term" value="F:D-lactate dehydrogenase (NAD+) activity"/>
    <property type="evidence" value="ECO:0007669"/>
    <property type="project" value="TreeGrafter"/>
</dbReference>
<feature type="domain" description="FAD-binding PCMH-type" evidence="8">
    <location>
        <begin position="48"/>
        <end position="225"/>
    </location>
</feature>
<dbReference type="Gene3D" id="3.30.465.10">
    <property type="match status" value="1"/>
</dbReference>
<dbReference type="Pfam" id="PF01565">
    <property type="entry name" value="FAD_binding_4"/>
    <property type="match status" value="1"/>
</dbReference>
<accession>A0AAW9RKX0</accession>
<dbReference type="Proteomes" id="UP001378188">
    <property type="component" value="Unassembled WGS sequence"/>
</dbReference>
<name>A0AAW9RKX0_9HYPH</name>
<evidence type="ECO:0000256" key="2">
    <source>
        <dbReference type="ARBA" id="ARBA00008000"/>
    </source>
</evidence>
<dbReference type="InterPro" id="IPR036318">
    <property type="entry name" value="FAD-bd_PCMH-like_sf"/>
</dbReference>
<dbReference type="Gene3D" id="3.30.70.2740">
    <property type="match status" value="1"/>
</dbReference>
<dbReference type="FunFam" id="3.30.465.10:FF:000016">
    <property type="entry name" value="probable D-lactate dehydrogenase, mitochondrial"/>
    <property type="match status" value="1"/>
</dbReference>
<keyword evidence="4" id="KW-0274">FAD</keyword>
<sequence length="466" mass="49963">MAGAGVISREREADATVAIGRLRDAFGDRVKTGATWREQHGHTTSYLASQPPDAVFAPKDVDEIRRAVVICAAERFPVIPFGGGTSLEGQLNAPRGGLSLDMSDMNRILAVNTDDLDCVVEPGVTRHQLNAHVRSSGLFFPIDPGADASLGGMASTRASGTNAVRYGTMKQNVLSMKVVLPNGELIQTAQRARKSSAGYDLTSLFVGAEGTLGVIAELSVRLYGLPEKIVSGTTYFPTLDATVRTVIETIQMGIPVARLELMDPLCMRAVNAYSGLALPEEPTLFVEFHGMPAGVDEQVSVFAELCAANGAAPFRSAARLEDRDRLWAARHNLYFAFPELRRDARGIPTDVCVPISRLAECVGVTEADIARSGLLAPIVGHVGDGNFHLMILVDPEDPEEMARAHGALERLNERAIRMGGTCTGEHGIGQGKRRFMAMEFGGALDLMKAIKATVDPATIMNPEKIL</sequence>
<evidence type="ECO:0000256" key="5">
    <source>
        <dbReference type="ARBA" id="ARBA00022946"/>
    </source>
</evidence>
<keyword evidence="5" id="KW-0809">Transit peptide</keyword>
<evidence type="ECO:0000313" key="9">
    <source>
        <dbReference type="EMBL" id="MEJ8572590.1"/>
    </source>
</evidence>
<dbReference type="InterPro" id="IPR004113">
    <property type="entry name" value="FAD-bd_oxidored_4_C"/>
</dbReference>
<dbReference type="InterPro" id="IPR006094">
    <property type="entry name" value="Oxid_FAD_bind_N"/>
</dbReference>
<comment type="similarity">
    <text evidence="2">Belongs to the FAD-binding oxidoreductase/transferase type 4 family.</text>
</comment>
<organism evidence="9 10">
    <name type="scientific">Microbaculum marinum</name>
    <dbReference type="NCBI Taxonomy" id="1764581"/>
    <lineage>
        <taxon>Bacteria</taxon>
        <taxon>Pseudomonadati</taxon>
        <taxon>Pseudomonadota</taxon>
        <taxon>Alphaproteobacteria</taxon>
        <taxon>Hyphomicrobiales</taxon>
        <taxon>Tepidamorphaceae</taxon>
        <taxon>Microbaculum</taxon>
    </lineage>
</organism>
<evidence type="ECO:0000256" key="6">
    <source>
        <dbReference type="ARBA" id="ARBA00023002"/>
    </source>
</evidence>
<dbReference type="PANTHER" id="PTHR11748">
    <property type="entry name" value="D-LACTATE DEHYDROGENASE"/>
    <property type="match status" value="1"/>
</dbReference>
<dbReference type="FunFam" id="1.10.45.10:FF:000001">
    <property type="entry name" value="D-lactate dehydrogenase mitochondrial"/>
    <property type="match status" value="1"/>
</dbReference>
<comment type="caution">
    <text evidence="9">The sequence shown here is derived from an EMBL/GenBank/DDBJ whole genome shotgun (WGS) entry which is preliminary data.</text>
</comment>
<dbReference type="RefSeq" id="WP_340330287.1">
    <property type="nucleotide sequence ID" value="NZ_JAZHOF010000005.1"/>
</dbReference>
<evidence type="ECO:0000256" key="3">
    <source>
        <dbReference type="ARBA" id="ARBA00022630"/>
    </source>
</evidence>
<dbReference type="GO" id="GO:1903457">
    <property type="term" value="P:lactate catabolic process"/>
    <property type="evidence" value="ECO:0007669"/>
    <property type="project" value="TreeGrafter"/>
</dbReference>
<dbReference type="InterPro" id="IPR016164">
    <property type="entry name" value="FAD-linked_Oxase-like_C"/>
</dbReference>
<dbReference type="Gene3D" id="1.10.45.10">
    <property type="entry name" value="Vanillyl-alcohol Oxidase, Chain A, domain 4"/>
    <property type="match status" value="1"/>
</dbReference>
<gene>
    <name evidence="9" type="ORF">V3328_13960</name>
</gene>
<dbReference type="InterPro" id="IPR016166">
    <property type="entry name" value="FAD-bd_PCMH"/>
</dbReference>
<dbReference type="InterPro" id="IPR016169">
    <property type="entry name" value="FAD-bd_PCMH_sub2"/>
</dbReference>
<dbReference type="GO" id="GO:0071949">
    <property type="term" value="F:FAD binding"/>
    <property type="evidence" value="ECO:0007669"/>
    <property type="project" value="InterPro"/>
</dbReference>